<dbReference type="EMBL" id="CP000698">
    <property type="protein sequence ID" value="ABQ28094.1"/>
    <property type="molecule type" value="Genomic_DNA"/>
</dbReference>
<dbReference type="RefSeq" id="WP_011940731.1">
    <property type="nucleotide sequence ID" value="NC_009483.1"/>
</dbReference>
<feature type="chain" id="PRO_5002681512" description="DUF1425 domain-containing protein" evidence="1">
    <location>
        <begin position="27"/>
        <end position="150"/>
    </location>
</feature>
<keyword evidence="3" id="KW-1185">Reference proteome</keyword>
<sequence length="150" mass="16518">MNSFLYGNRKNLLLLLFGLMTAMAPAGCSTTAGIEAAGKTGWNQDGERVLGKNVVINNSSLAGDIEIVDLKSSMVGDMMKAQVSLRSKDRDTINIQYAFDWFDMQGMEVGGSTTAWKPFILYGRETKTIQGVAPDSRGREFKLKIRENID</sequence>
<dbReference type="InterPro" id="IPR010824">
    <property type="entry name" value="DUF1425"/>
</dbReference>
<evidence type="ECO:0000313" key="2">
    <source>
        <dbReference type="EMBL" id="ABQ28094.1"/>
    </source>
</evidence>
<proteinExistence type="predicted"/>
<name>A5G8H6_GEOUR</name>
<dbReference type="HOGENOM" id="CLU_145387_1_0_7"/>
<feature type="signal peptide" evidence="1">
    <location>
        <begin position="1"/>
        <end position="26"/>
    </location>
</feature>
<gene>
    <name evidence="2" type="ordered locus">Gura_3948</name>
</gene>
<evidence type="ECO:0000313" key="3">
    <source>
        <dbReference type="Proteomes" id="UP000006695"/>
    </source>
</evidence>
<dbReference type="AlphaFoldDB" id="A5G8H6"/>
<dbReference type="InterPro" id="IPR038483">
    <property type="entry name" value="YcfL-like_sf"/>
</dbReference>
<dbReference type="Proteomes" id="UP000006695">
    <property type="component" value="Chromosome"/>
</dbReference>
<accession>A5G8H6</accession>
<reference evidence="2 3" key="1">
    <citation type="submission" date="2007-05" db="EMBL/GenBank/DDBJ databases">
        <title>Complete sequence of Geobacter uraniireducens Rf4.</title>
        <authorList>
            <consortium name="US DOE Joint Genome Institute"/>
            <person name="Copeland A."/>
            <person name="Lucas S."/>
            <person name="Lapidus A."/>
            <person name="Barry K."/>
            <person name="Detter J.C."/>
            <person name="Glavina del Rio T."/>
            <person name="Hammon N."/>
            <person name="Israni S."/>
            <person name="Dalin E."/>
            <person name="Tice H."/>
            <person name="Pitluck S."/>
            <person name="Chertkov O."/>
            <person name="Brettin T."/>
            <person name="Bruce D."/>
            <person name="Han C."/>
            <person name="Schmutz J."/>
            <person name="Larimer F."/>
            <person name="Land M."/>
            <person name="Hauser L."/>
            <person name="Kyrpides N."/>
            <person name="Mikhailova N."/>
            <person name="Shelobolina E."/>
            <person name="Aklujkar M."/>
            <person name="Lovley D."/>
            <person name="Richardson P."/>
        </authorList>
    </citation>
    <scope>NUCLEOTIDE SEQUENCE [LARGE SCALE GENOMIC DNA]</scope>
    <source>
        <strain evidence="3">ATCC BAA-1134 / JCM 13001 / Rf4</strain>
    </source>
</reference>
<dbReference type="STRING" id="351605.Gura_3948"/>
<evidence type="ECO:0008006" key="4">
    <source>
        <dbReference type="Google" id="ProtNLM"/>
    </source>
</evidence>
<evidence type="ECO:0000256" key="1">
    <source>
        <dbReference type="SAM" id="SignalP"/>
    </source>
</evidence>
<protein>
    <recommendedName>
        <fullName evidence="4">DUF1425 domain-containing protein</fullName>
    </recommendedName>
</protein>
<dbReference type="Gene3D" id="2.60.40.3230">
    <property type="match status" value="1"/>
</dbReference>
<dbReference type="Pfam" id="PF07233">
    <property type="entry name" value="DUF1425"/>
    <property type="match status" value="1"/>
</dbReference>
<keyword evidence="1" id="KW-0732">Signal</keyword>
<dbReference type="KEGG" id="gur:Gura_3948"/>
<dbReference type="CDD" id="cd09030">
    <property type="entry name" value="DUF1425"/>
    <property type="match status" value="1"/>
</dbReference>
<organism evidence="2 3">
    <name type="scientific">Geotalea uraniireducens (strain Rf4)</name>
    <name type="common">Geobacter uraniireducens</name>
    <dbReference type="NCBI Taxonomy" id="351605"/>
    <lineage>
        <taxon>Bacteria</taxon>
        <taxon>Pseudomonadati</taxon>
        <taxon>Thermodesulfobacteriota</taxon>
        <taxon>Desulfuromonadia</taxon>
        <taxon>Geobacterales</taxon>
        <taxon>Geobacteraceae</taxon>
        <taxon>Geotalea</taxon>
    </lineage>
</organism>
<dbReference type="OrthoDB" id="5616034at2"/>